<sequence>MSAYADQLREQELFSALKSQITSLSTPLYSTRSEDASKVYDVVSYSRPYDNDNVEEQPSQLSFGVAIILYTGPPASPFTSWTLISHMENQTDIITGANRLLADLRRGMGGVIEDMGRKTLPYWLADDMVKIGVCMQTGNWTTTHGRIPNVVPGVGEVELKECENEEDYEEDQDSIEQDNEDGKRDDESDELEDTGKGGWSPRLESITEEI</sequence>
<dbReference type="RefSeq" id="XP_018390167.1">
    <property type="nucleotide sequence ID" value="XM_018529341.1"/>
</dbReference>
<dbReference type="OMA" id="IEICMER"/>
<dbReference type="AlphaFoldDB" id="A0A177DZ34"/>
<evidence type="ECO:0000256" key="1">
    <source>
        <dbReference type="SAM" id="MobiDB-lite"/>
    </source>
</evidence>
<reference evidence="2 3" key="1">
    <citation type="submission" date="2016-05" db="EMBL/GenBank/DDBJ databases">
        <title>Comparative analysis of secretome profiles of manganese(II)-oxidizing ascomycete fungi.</title>
        <authorList>
            <consortium name="DOE Joint Genome Institute"/>
            <person name="Zeiner C.A."/>
            <person name="Purvine S.O."/>
            <person name="Zink E.M."/>
            <person name="Wu S."/>
            <person name="Pasa-Tolic L."/>
            <person name="Chaput D.L."/>
            <person name="Haridas S."/>
            <person name="Grigoriev I.V."/>
            <person name="Santelli C.M."/>
            <person name="Hansel C.M."/>
        </authorList>
    </citation>
    <scope>NUCLEOTIDE SEQUENCE [LARGE SCALE GENOMIC DNA]</scope>
    <source>
        <strain evidence="2 3">SRC1lrK2f</strain>
    </source>
</reference>
<keyword evidence="3" id="KW-1185">Reference proteome</keyword>
<dbReference type="GeneID" id="29114935"/>
<proteinExistence type="predicted"/>
<dbReference type="EMBL" id="KV441471">
    <property type="protein sequence ID" value="OAG24746.1"/>
    <property type="molecule type" value="Genomic_DNA"/>
</dbReference>
<feature type="compositionally biased region" description="Acidic residues" evidence="1">
    <location>
        <begin position="163"/>
        <end position="179"/>
    </location>
</feature>
<gene>
    <name evidence="2" type="ORF">CC77DRAFT_1081874</name>
</gene>
<feature type="region of interest" description="Disordered" evidence="1">
    <location>
        <begin position="161"/>
        <end position="210"/>
    </location>
</feature>
<organism evidence="2 3">
    <name type="scientific">Alternaria alternata</name>
    <name type="common">Alternaria rot fungus</name>
    <name type="synonym">Torula alternata</name>
    <dbReference type="NCBI Taxonomy" id="5599"/>
    <lineage>
        <taxon>Eukaryota</taxon>
        <taxon>Fungi</taxon>
        <taxon>Dikarya</taxon>
        <taxon>Ascomycota</taxon>
        <taxon>Pezizomycotina</taxon>
        <taxon>Dothideomycetes</taxon>
        <taxon>Pleosporomycetidae</taxon>
        <taxon>Pleosporales</taxon>
        <taxon>Pleosporineae</taxon>
        <taxon>Pleosporaceae</taxon>
        <taxon>Alternaria</taxon>
        <taxon>Alternaria sect. Alternaria</taxon>
        <taxon>Alternaria alternata complex</taxon>
    </lineage>
</organism>
<accession>A0A177DZ34</accession>
<name>A0A177DZ34_ALTAL</name>
<evidence type="ECO:0000313" key="3">
    <source>
        <dbReference type="Proteomes" id="UP000077248"/>
    </source>
</evidence>
<evidence type="ECO:0000313" key="2">
    <source>
        <dbReference type="EMBL" id="OAG24746.1"/>
    </source>
</evidence>
<dbReference type="Proteomes" id="UP000077248">
    <property type="component" value="Unassembled WGS sequence"/>
</dbReference>
<dbReference type="VEuPathDB" id="FungiDB:CC77DRAFT_1081874"/>
<dbReference type="KEGG" id="aalt:CC77DRAFT_1081874"/>
<protein>
    <submittedName>
        <fullName evidence="2">Uncharacterized protein</fullName>
    </submittedName>
</protein>